<proteinExistence type="predicted"/>
<name>A0ABX9QGP5_9BACT</name>
<gene>
    <name evidence="1" type="ORF">D7Y13_21665</name>
</gene>
<organism evidence="1 2">
    <name type="scientific">Corallococcus praedator</name>
    <dbReference type="NCBI Taxonomy" id="2316724"/>
    <lineage>
        <taxon>Bacteria</taxon>
        <taxon>Pseudomonadati</taxon>
        <taxon>Myxococcota</taxon>
        <taxon>Myxococcia</taxon>
        <taxon>Myxococcales</taxon>
        <taxon>Cystobacterineae</taxon>
        <taxon>Myxococcaceae</taxon>
        <taxon>Corallococcus</taxon>
    </lineage>
</organism>
<evidence type="ECO:0000313" key="1">
    <source>
        <dbReference type="EMBL" id="RKI05805.1"/>
    </source>
</evidence>
<evidence type="ECO:0000313" key="2">
    <source>
        <dbReference type="Proteomes" id="UP000278907"/>
    </source>
</evidence>
<reference evidence="1 2" key="1">
    <citation type="submission" date="2018-09" db="EMBL/GenBank/DDBJ databases">
        <authorList>
            <person name="Livingstone P.G."/>
            <person name="Whitworth D.E."/>
        </authorList>
    </citation>
    <scope>NUCLEOTIDE SEQUENCE [LARGE SCALE GENOMIC DNA]</scope>
    <source>
        <strain evidence="1 2">CA031B</strain>
    </source>
</reference>
<dbReference type="Proteomes" id="UP000278907">
    <property type="component" value="Unassembled WGS sequence"/>
</dbReference>
<accession>A0ABX9QGP5</accession>
<keyword evidence="2" id="KW-1185">Reference proteome</keyword>
<sequence>MTRFQVLPQVQRVREARLHRRLLGPRQLELVQCVQGMQRLPLQRPHPPGSAPEELLGQRHRLPGVRERRRLVQDPRTLFPISRPVQQCALIHRDQQRIQRGAFGLRGQLLPRLGVTR</sequence>
<protein>
    <submittedName>
        <fullName evidence="1">Uncharacterized protein</fullName>
    </submittedName>
</protein>
<comment type="caution">
    <text evidence="1">The sequence shown here is derived from an EMBL/GenBank/DDBJ whole genome shotgun (WGS) entry which is preliminary data.</text>
</comment>
<dbReference type="EMBL" id="RAWI01000170">
    <property type="protein sequence ID" value="RKI05805.1"/>
    <property type="molecule type" value="Genomic_DNA"/>
</dbReference>